<accession>A0A7I8DD87</accession>
<evidence type="ECO:0008006" key="3">
    <source>
        <dbReference type="Google" id="ProtNLM"/>
    </source>
</evidence>
<proteinExistence type="predicted"/>
<name>A0A7I8DD87_9BACL</name>
<dbReference type="Proteomes" id="UP000593802">
    <property type="component" value="Chromosome"/>
</dbReference>
<reference evidence="1 2" key="1">
    <citation type="submission" date="2020-08" db="EMBL/GenBank/DDBJ databases">
        <title>Complete Genome Sequence of Effusibacillus dendaii Strain skT53, Isolated from Farmland soil.</title>
        <authorList>
            <person name="Konishi T."/>
            <person name="Kawasaki H."/>
        </authorList>
    </citation>
    <scope>NUCLEOTIDE SEQUENCE [LARGE SCALE GENOMIC DNA]</scope>
    <source>
        <strain evidence="2">skT53</strain>
    </source>
</reference>
<gene>
    <name evidence="1" type="ORF">skT53_31680</name>
</gene>
<keyword evidence="2" id="KW-1185">Reference proteome</keyword>
<protein>
    <recommendedName>
        <fullName evidence="3">FeoB-associated Cys-rich membrane protein</fullName>
    </recommendedName>
</protein>
<dbReference type="Pfam" id="PF12669">
    <property type="entry name" value="FeoB_associated"/>
    <property type="match status" value="1"/>
</dbReference>
<dbReference type="AlphaFoldDB" id="A0A7I8DD87"/>
<evidence type="ECO:0000313" key="1">
    <source>
        <dbReference type="EMBL" id="BCJ88183.1"/>
    </source>
</evidence>
<evidence type="ECO:0000313" key="2">
    <source>
        <dbReference type="Proteomes" id="UP000593802"/>
    </source>
</evidence>
<dbReference type="KEGG" id="eff:skT53_31680"/>
<dbReference type="RefSeq" id="WP_200758831.1">
    <property type="nucleotide sequence ID" value="NZ_AP023366.1"/>
</dbReference>
<organism evidence="1 2">
    <name type="scientific">Effusibacillus dendaii</name>
    <dbReference type="NCBI Taxonomy" id="2743772"/>
    <lineage>
        <taxon>Bacteria</taxon>
        <taxon>Bacillati</taxon>
        <taxon>Bacillota</taxon>
        <taxon>Bacilli</taxon>
        <taxon>Bacillales</taxon>
        <taxon>Alicyclobacillaceae</taxon>
        <taxon>Effusibacillus</taxon>
    </lineage>
</organism>
<sequence length="64" mass="6844">MIYAVMAVVLGVAGWQIVNLVRRAKRGMCASGCSGCGSNGHCPIQNTHNNSIDVDITDVKEIRL</sequence>
<dbReference type="EMBL" id="AP023366">
    <property type="protein sequence ID" value="BCJ88183.1"/>
    <property type="molecule type" value="Genomic_DNA"/>
</dbReference>